<feature type="compositionally biased region" description="Polar residues" evidence="1">
    <location>
        <begin position="11"/>
        <end position="20"/>
    </location>
</feature>
<evidence type="ECO:0000313" key="3">
    <source>
        <dbReference type="Proteomes" id="UP000276349"/>
    </source>
</evidence>
<name>A0A3S0QQU9_9BACI</name>
<sequence>MAVTIFRGRKSNNNPKSKTE</sequence>
<comment type="caution">
    <text evidence="2">The sequence shown here is derived from an EMBL/GenBank/DDBJ whole genome shotgun (WGS) entry which is preliminary data.</text>
</comment>
<dbReference type="AlphaFoldDB" id="A0A3S0QQU9"/>
<dbReference type="Proteomes" id="UP000276349">
    <property type="component" value="Unassembled WGS sequence"/>
</dbReference>
<organism evidence="2 3">
    <name type="scientific">Lysinibacillus telephonicus</name>
    <dbReference type="NCBI Taxonomy" id="1714840"/>
    <lineage>
        <taxon>Bacteria</taxon>
        <taxon>Bacillati</taxon>
        <taxon>Bacillota</taxon>
        <taxon>Bacilli</taxon>
        <taxon>Bacillales</taxon>
        <taxon>Bacillaceae</taxon>
        <taxon>Lysinibacillus</taxon>
    </lineage>
</organism>
<feature type="region of interest" description="Disordered" evidence="1">
    <location>
        <begin position="1"/>
        <end position="20"/>
    </location>
</feature>
<keyword evidence="3" id="KW-1185">Reference proteome</keyword>
<proteinExistence type="predicted"/>
<gene>
    <name evidence="2" type="ORF">EKG35_16820</name>
</gene>
<accession>A0A3S0QQU9</accession>
<evidence type="ECO:0000256" key="1">
    <source>
        <dbReference type="SAM" id="MobiDB-lite"/>
    </source>
</evidence>
<evidence type="ECO:0000313" key="2">
    <source>
        <dbReference type="EMBL" id="RTQ89263.1"/>
    </source>
</evidence>
<reference evidence="2 3" key="1">
    <citation type="submission" date="2018-12" db="EMBL/GenBank/DDBJ databases">
        <authorList>
            <person name="Yu L."/>
        </authorList>
    </citation>
    <scope>NUCLEOTIDE SEQUENCE [LARGE SCALE GENOMIC DNA]</scope>
    <source>
        <strain evidence="2 3">S5H2222</strain>
    </source>
</reference>
<dbReference type="EMBL" id="RXNR01000066">
    <property type="protein sequence ID" value="RTQ89263.1"/>
    <property type="molecule type" value="Genomic_DNA"/>
</dbReference>
<protein>
    <submittedName>
        <fullName evidence="2">Uncharacterized protein</fullName>
    </submittedName>
</protein>